<proteinExistence type="predicted"/>
<feature type="compositionally biased region" description="Acidic residues" evidence="2">
    <location>
        <begin position="261"/>
        <end position="282"/>
    </location>
</feature>
<feature type="compositionally biased region" description="Acidic residues" evidence="2">
    <location>
        <begin position="290"/>
        <end position="314"/>
    </location>
</feature>
<feature type="region of interest" description="Disordered" evidence="2">
    <location>
        <begin position="25"/>
        <end position="46"/>
    </location>
</feature>
<dbReference type="RefSeq" id="WP_042740508.1">
    <property type="nucleotide sequence ID" value="NZ_BKAX01000004.1"/>
</dbReference>
<evidence type="ECO:0000256" key="3">
    <source>
        <dbReference type="SAM" id="SignalP"/>
    </source>
</evidence>
<feature type="chain" id="PRO_5045943878" description="DUF4352 domain-containing protein" evidence="3">
    <location>
        <begin position="19"/>
        <end position="322"/>
    </location>
</feature>
<evidence type="ECO:0000313" key="6">
    <source>
        <dbReference type="Proteomes" id="UP000321057"/>
    </source>
</evidence>
<keyword evidence="1 3" id="KW-0732">Signal</keyword>
<evidence type="ECO:0000259" key="4">
    <source>
        <dbReference type="Pfam" id="PF11611"/>
    </source>
</evidence>
<comment type="caution">
    <text evidence="5">The sequence shown here is derived from an EMBL/GenBank/DDBJ whole genome shotgun (WGS) entry which is preliminary data.</text>
</comment>
<gene>
    <name evidence="5" type="ORF">SGA02_19780</name>
</gene>
<accession>A0ABQ0Y412</accession>
<dbReference type="InterPro" id="IPR029051">
    <property type="entry name" value="DUF4352"/>
</dbReference>
<evidence type="ECO:0000313" key="5">
    <source>
        <dbReference type="EMBL" id="GEQ06150.1"/>
    </source>
</evidence>
<organism evidence="5 6">
    <name type="scientific">Staphylococcus gallinarum</name>
    <dbReference type="NCBI Taxonomy" id="1293"/>
    <lineage>
        <taxon>Bacteria</taxon>
        <taxon>Bacillati</taxon>
        <taxon>Bacillota</taxon>
        <taxon>Bacilli</taxon>
        <taxon>Bacillales</taxon>
        <taxon>Staphylococcaceae</taxon>
        <taxon>Staphylococcus</taxon>
    </lineage>
</organism>
<dbReference type="Gene3D" id="2.60.40.1240">
    <property type="match status" value="1"/>
</dbReference>
<keyword evidence="6" id="KW-1185">Reference proteome</keyword>
<sequence length="322" mass="37162">MKRFLIIMVLGIFVLAGCDINLNTSSDNRDSEENSRKSDKAKATSKMKDFKIGQVIDADGVDVKVTKVEFVNDYDEYSAPENGKAIKVYLKFKNNNDEQVLVDSTDFSMKVDNENYQEWFGNEDVNDGFTHQLNKGNTASGYITYDVPDSEEYTLEMDATPNFESVKARWKIKKSDIKEGNKGNVSQTSTPVETEDTSDEDTFDSEDTPYTAEMYNDLVDEYNSLTDGEKMDHVDHDVLEIEYTQLEDRIEALYDKQIEEEDKALEEELQREEEEYEKEMDEIDKQYEEDMKELEEEESSESEDTSADDSEMPEENTKETTE</sequence>
<reference evidence="5 6" key="1">
    <citation type="submission" date="2019-07" db="EMBL/GenBank/DDBJ databases">
        <title>Whole genome shotgun sequence of Staphylococcus gallinarum NBRC 109767.</title>
        <authorList>
            <person name="Hosoyama A."/>
            <person name="Uohara A."/>
            <person name="Ohji S."/>
            <person name="Ichikawa N."/>
        </authorList>
    </citation>
    <scope>NUCLEOTIDE SEQUENCE [LARGE SCALE GENOMIC DNA]</scope>
    <source>
        <strain evidence="5 6">NBRC 109767</strain>
    </source>
</reference>
<dbReference type="InterPro" id="IPR029050">
    <property type="entry name" value="Immunoprotect_excell_Ig-like"/>
</dbReference>
<dbReference type="Pfam" id="PF11611">
    <property type="entry name" value="DUF4352"/>
    <property type="match status" value="1"/>
</dbReference>
<feature type="region of interest" description="Disordered" evidence="2">
    <location>
        <begin position="261"/>
        <end position="322"/>
    </location>
</feature>
<feature type="region of interest" description="Disordered" evidence="2">
    <location>
        <begin position="179"/>
        <end position="208"/>
    </location>
</feature>
<protein>
    <recommendedName>
        <fullName evidence="4">DUF4352 domain-containing protein</fullName>
    </recommendedName>
</protein>
<dbReference type="PROSITE" id="PS51257">
    <property type="entry name" value="PROKAR_LIPOPROTEIN"/>
    <property type="match status" value="1"/>
</dbReference>
<dbReference type="EMBL" id="BKAX01000004">
    <property type="protein sequence ID" value="GEQ06150.1"/>
    <property type="molecule type" value="Genomic_DNA"/>
</dbReference>
<name>A0ABQ0Y412_STAGA</name>
<feature type="compositionally biased region" description="Acidic residues" evidence="2">
    <location>
        <begin position="193"/>
        <end position="207"/>
    </location>
</feature>
<evidence type="ECO:0000256" key="1">
    <source>
        <dbReference type="ARBA" id="ARBA00022729"/>
    </source>
</evidence>
<feature type="compositionally biased region" description="Basic and acidic residues" evidence="2">
    <location>
        <begin position="27"/>
        <end position="46"/>
    </location>
</feature>
<feature type="domain" description="DUF4352" evidence="4">
    <location>
        <begin position="50"/>
        <end position="163"/>
    </location>
</feature>
<feature type="signal peptide" evidence="3">
    <location>
        <begin position="1"/>
        <end position="18"/>
    </location>
</feature>
<evidence type="ECO:0000256" key="2">
    <source>
        <dbReference type="SAM" id="MobiDB-lite"/>
    </source>
</evidence>
<dbReference type="Proteomes" id="UP000321057">
    <property type="component" value="Unassembled WGS sequence"/>
</dbReference>